<sequence length="123" mass="14522">MSKFSFFFFGLSKNMKNTKIKKSELPCSAISNCFFLNLRQKNKYLKKCVIHVLFSGPALNMFFKNNISLKKTNELFRIIIIKLNENDVFLIIQNMIINIVIYLYFIQIISLLRLKKSNKAKTR</sequence>
<accession>X6L8J8</accession>
<evidence type="ECO:0000313" key="3">
    <source>
        <dbReference type="Proteomes" id="UP000023152"/>
    </source>
</evidence>
<gene>
    <name evidence="2" type="ORF">RFI_39753</name>
</gene>
<name>X6L8J8_RETFI</name>
<keyword evidence="1" id="KW-1133">Transmembrane helix</keyword>
<keyword evidence="1" id="KW-0812">Transmembrane</keyword>
<protein>
    <submittedName>
        <fullName evidence="2">Uncharacterized protein</fullName>
    </submittedName>
</protein>
<comment type="caution">
    <text evidence="2">The sequence shown here is derived from an EMBL/GenBank/DDBJ whole genome shotgun (WGS) entry which is preliminary data.</text>
</comment>
<evidence type="ECO:0000256" key="1">
    <source>
        <dbReference type="SAM" id="Phobius"/>
    </source>
</evidence>
<proteinExistence type="predicted"/>
<feature type="transmembrane region" description="Helical" evidence="1">
    <location>
        <begin position="91"/>
        <end position="114"/>
    </location>
</feature>
<keyword evidence="3" id="KW-1185">Reference proteome</keyword>
<dbReference type="EMBL" id="ASPP01048663">
    <property type="protein sequence ID" value="ETN97773.1"/>
    <property type="molecule type" value="Genomic_DNA"/>
</dbReference>
<dbReference type="Proteomes" id="UP000023152">
    <property type="component" value="Unassembled WGS sequence"/>
</dbReference>
<keyword evidence="1" id="KW-0472">Membrane</keyword>
<dbReference type="AlphaFoldDB" id="X6L8J8"/>
<evidence type="ECO:0000313" key="2">
    <source>
        <dbReference type="EMBL" id="ETN97773.1"/>
    </source>
</evidence>
<reference evidence="2 3" key="1">
    <citation type="journal article" date="2013" name="Curr. Biol.">
        <title>The Genome of the Foraminiferan Reticulomyxa filosa.</title>
        <authorList>
            <person name="Glockner G."/>
            <person name="Hulsmann N."/>
            <person name="Schleicher M."/>
            <person name="Noegel A.A."/>
            <person name="Eichinger L."/>
            <person name="Gallinger C."/>
            <person name="Pawlowski J."/>
            <person name="Sierra R."/>
            <person name="Euteneuer U."/>
            <person name="Pillet L."/>
            <person name="Moustafa A."/>
            <person name="Platzer M."/>
            <person name="Groth M."/>
            <person name="Szafranski K."/>
            <person name="Schliwa M."/>
        </authorList>
    </citation>
    <scope>NUCLEOTIDE SEQUENCE [LARGE SCALE GENOMIC DNA]</scope>
</reference>
<organism evidence="2 3">
    <name type="scientific">Reticulomyxa filosa</name>
    <dbReference type="NCBI Taxonomy" id="46433"/>
    <lineage>
        <taxon>Eukaryota</taxon>
        <taxon>Sar</taxon>
        <taxon>Rhizaria</taxon>
        <taxon>Retaria</taxon>
        <taxon>Foraminifera</taxon>
        <taxon>Monothalamids</taxon>
        <taxon>Reticulomyxidae</taxon>
        <taxon>Reticulomyxa</taxon>
    </lineage>
</organism>